<feature type="transmembrane region" description="Helical" evidence="8">
    <location>
        <begin position="382"/>
        <end position="402"/>
    </location>
</feature>
<feature type="transmembrane region" description="Helical" evidence="8">
    <location>
        <begin position="81"/>
        <end position="100"/>
    </location>
</feature>
<dbReference type="GO" id="GO:0016763">
    <property type="term" value="F:pentosyltransferase activity"/>
    <property type="evidence" value="ECO:0007669"/>
    <property type="project" value="TreeGrafter"/>
</dbReference>
<keyword evidence="7 8" id="KW-0472">Membrane</keyword>
<evidence type="ECO:0000256" key="4">
    <source>
        <dbReference type="ARBA" id="ARBA00022679"/>
    </source>
</evidence>
<organism evidence="10 11">
    <name type="scientific">Candidatus Woesebacteria bacterium RBG_16_34_12</name>
    <dbReference type="NCBI Taxonomy" id="1802480"/>
    <lineage>
        <taxon>Bacteria</taxon>
        <taxon>Candidatus Woeseibacteriota</taxon>
    </lineage>
</organism>
<dbReference type="PANTHER" id="PTHR33908:SF11">
    <property type="entry name" value="MEMBRANE PROTEIN"/>
    <property type="match status" value="1"/>
</dbReference>
<comment type="caution">
    <text evidence="10">The sequence shown here is derived from an EMBL/GenBank/DDBJ whole genome shotgun (WGS) entry which is preliminary data.</text>
</comment>
<dbReference type="GO" id="GO:0005886">
    <property type="term" value="C:plasma membrane"/>
    <property type="evidence" value="ECO:0007669"/>
    <property type="project" value="UniProtKB-SubCell"/>
</dbReference>
<feature type="transmembrane region" description="Helical" evidence="8">
    <location>
        <begin position="414"/>
        <end position="436"/>
    </location>
</feature>
<feature type="transmembrane region" description="Helical" evidence="8">
    <location>
        <begin position="194"/>
        <end position="227"/>
    </location>
</feature>
<accession>A0A1F7X9M5</accession>
<feature type="transmembrane region" description="Helical" evidence="8">
    <location>
        <begin position="308"/>
        <end position="330"/>
    </location>
</feature>
<dbReference type="InterPro" id="IPR050297">
    <property type="entry name" value="LipidA_mod_glycosyltrf_83"/>
</dbReference>
<evidence type="ECO:0000256" key="6">
    <source>
        <dbReference type="ARBA" id="ARBA00022989"/>
    </source>
</evidence>
<dbReference type="PANTHER" id="PTHR33908">
    <property type="entry name" value="MANNOSYLTRANSFERASE YKCB-RELATED"/>
    <property type="match status" value="1"/>
</dbReference>
<evidence type="ECO:0000256" key="2">
    <source>
        <dbReference type="ARBA" id="ARBA00022475"/>
    </source>
</evidence>
<keyword evidence="4" id="KW-0808">Transferase</keyword>
<protein>
    <recommendedName>
        <fullName evidence="9">ArnT-like N-terminal domain-containing protein</fullName>
    </recommendedName>
</protein>
<dbReference type="GO" id="GO:0006493">
    <property type="term" value="P:protein O-linked glycosylation"/>
    <property type="evidence" value="ECO:0007669"/>
    <property type="project" value="InterPro"/>
</dbReference>
<keyword evidence="3" id="KW-0328">Glycosyltransferase</keyword>
<keyword evidence="5 8" id="KW-0812">Transmembrane</keyword>
<dbReference type="InterPro" id="IPR003342">
    <property type="entry name" value="ArnT-like_N"/>
</dbReference>
<dbReference type="AlphaFoldDB" id="A0A1F7X9M5"/>
<dbReference type="GO" id="GO:0009103">
    <property type="term" value="P:lipopolysaccharide biosynthetic process"/>
    <property type="evidence" value="ECO:0007669"/>
    <property type="project" value="UniProtKB-ARBA"/>
</dbReference>
<dbReference type="GO" id="GO:0000030">
    <property type="term" value="F:mannosyltransferase activity"/>
    <property type="evidence" value="ECO:0007669"/>
    <property type="project" value="InterPro"/>
</dbReference>
<feature type="transmembrane region" description="Helical" evidence="8">
    <location>
        <begin position="351"/>
        <end position="370"/>
    </location>
</feature>
<keyword evidence="2" id="KW-1003">Cell membrane</keyword>
<evidence type="ECO:0000256" key="3">
    <source>
        <dbReference type="ARBA" id="ARBA00022676"/>
    </source>
</evidence>
<evidence type="ECO:0000256" key="5">
    <source>
        <dbReference type="ARBA" id="ARBA00022692"/>
    </source>
</evidence>
<gene>
    <name evidence="10" type="ORF">A2Z22_04950</name>
</gene>
<feature type="transmembrane region" description="Helical" evidence="8">
    <location>
        <begin position="138"/>
        <end position="155"/>
    </location>
</feature>
<sequence length="438" mass="51303">MQNYLKFKNKRLSVTFVLLAILLIAAFFRIFDLNWDQNQHLHPDERFLTMVTQDIKFPEPLITYFIPHLSSLNPYNAGYNFFVYGTFPLNLVKLVSQIIIFDQFSYNNITLVGRLFSGLFDLGILVLIYLIGKKGFNFQTGLLASFLYLISVLPIQLSHFFTVDSFLVFFLTLSFYFLLYLTDSQKHKHKSIPAFFLGISFGLALACKVSALYFLPIIILGFLYYLIKTKNLKFLLLSTCYFLLATYLTFRFADPRVFVNSNIFDPQLNPQFVANLKQLKSFDDPNSLFPPAIQWIKTKPIIFPLKNIILWGLGLPLGVLTVTAVLYTFYYFAKIFAVLLKKYKFKFIKHLTIKQFNYFLILLWILLLFFYQGTQFVKTMRYFYPIYPFLTILAANFLYQCIDTLKNSLNHKIFSLLLVTCYLLLLIYPLSFISIYTK</sequence>
<feature type="transmembrane region" description="Helical" evidence="8">
    <location>
        <begin position="234"/>
        <end position="253"/>
    </location>
</feature>
<comment type="subcellular location">
    <subcellularLocation>
        <location evidence="1">Cell membrane</location>
        <topology evidence="1">Multi-pass membrane protein</topology>
    </subcellularLocation>
</comment>
<feature type="transmembrane region" description="Helical" evidence="8">
    <location>
        <begin position="162"/>
        <end position="182"/>
    </location>
</feature>
<name>A0A1F7X9M5_9BACT</name>
<reference evidence="10 11" key="1">
    <citation type="journal article" date="2016" name="Nat. Commun.">
        <title>Thousands of microbial genomes shed light on interconnected biogeochemical processes in an aquifer system.</title>
        <authorList>
            <person name="Anantharaman K."/>
            <person name="Brown C.T."/>
            <person name="Hug L.A."/>
            <person name="Sharon I."/>
            <person name="Castelle C.J."/>
            <person name="Probst A.J."/>
            <person name="Thomas B.C."/>
            <person name="Singh A."/>
            <person name="Wilkins M.J."/>
            <person name="Karaoz U."/>
            <person name="Brodie E.L."/>
            <person name="Williams K.H."/>
            <person name="Hubbard S.S."/>
            <person name="Banfield J.F."/>
        </authorList>
    </citation>
    <scope>NUCLEOTIDE SEQUENCE [LARGE SCALE GENOMIC DNA]</scope>
</reference>
<evidence type="ECO:0000313" key="11">
    <source>
        <dbReference type="Proteomes" id="UP000177053"/>
    </source>
</evidence>
<feature type="transmembrane region" description="Helical" evidence="8">
    <location>
        <begin position="112"/>
        <end position="132"/>
    </location>
</feature>
<evidence type="ECO:0000259" key="9">
    <source>
        <dbReference type="Pfam" id="PF02366"/>
    </source>
</evidence>
<keyword evidence="6 8" id="KW-1133">Transmembrane helix</keyword>
<evidence type="ECO:0000256" key="1">
    <source>
        <dbReference type="ARBA" id="ARBA00004651"/>
    </source>
</evidence>
<feature type="non-terminal residue" evidence="10">
    <location>
        <position position="438"/>
    </location>
</feature>
<dbReference type="Proteomes" id="UP000177053">
    <property type="component" value="Unassembled WGS sequence"/>
</dbReference>
<feature type="domain" description="ArnT-like N-terminal" evidence="9">
    <location>
        <begin position="113"/>
        <end position="244"/>
    </location>
</feature>
<feature type="transmembrane region" description="Helical" evidence="8">
    <location>
        <begin position="12"/>
        <end position="31"/>
    </location>
</feature>
<evidence type="ECO:0000256" key="8">
    <source>
        <dbReference type="SAM" id="Phobius"/>
    </source>
</evidence>
<dbReference type="EMBL" id="MGFS01000012">
    <property type="protein sequence ID" value="OGM11721.1"/>
    <property type="molecule type" value="Genomic_DNA"/>
</dbReference>
<evidence type="ECO:0000256" key="7">
    <source>
        <dbReference type="ARBA" id="ARBA00023136"/>
    </source>
</evidence>
<dbReference type="Pfam" id="PF02366">
    <property type="entry name" value="PMT"/>
    <property type="match status" value="1"/>
</dbReference>
<evidence type="ECO:0000313" key="10">
    <source>
        <dbReference type="EMBL" id="OGM11721.1"/>
    </source>
</evidence>
<proteinExistence type="predicted"/>